<dbReference type="InterPro" id="IPR050733">
    <property type="entry name" value="Vitellogenin/Apolipophorin"/>
</dbReference>
<protein>
    <recommendedName>
        <fullName evidence="13">von Willebrand factor type D domain protein</fullName>
    </recommendedName>
</protein>
<evidence type="ECO:0000313" key="11">
    <source>
        <dbReference type="EMBL" id="CAJ0600914.1"/>
    </source>
</evidence>
<sequence length="1679" mass="202221">MKLLAGIALLGLALASTFTWNHTPRIEEEVFRTEREYRYLFDGQVTTGLALPNTEQSATRIQAVVILQPVDERMFLFQLNEIRFGTIQEELMKTHKLLPFERYQLVKLDEELKEMLKMPIRFVYKHGLVSDIEFSEEDKPWSVNIKKAIINMLQINLLKRDETTTEREVETENKNYFTTVERTLEGECEVEYTAVPTETEKMLWTKSINFQKCTVRPEVQYGIIMRDMKKTYDEKLFSTVMRFEVTGNHDEYLVREVELESRYKLIPLSEKHELITSFVYNKMTLIYAGRVETEIPKVQVHRRETLIYNSQWEIAEEKFAMTGDEKYLYLVPKWKNKMEHIEKIIKTMMRHMEEKVDLETTHLFARLVKLLRLCTEPELVKIEHFLHGHENVHRKILSIYHDALAIAGTRVTVTYLMTKITEEKIEHLEAANLLKALAEVRIPSEHIANEVLRVCECPVAEKVPYLKQSCWLTYGAIFHGLCNNNMLAMLRKEKVCTREIKERFVRKMIDMFEKVDTRYEKVLMLKTLANAGIDISVFELEKIIYNTELERTVRIEAINALRRLRYTMPRKIQSIMMPIYKNHLEIDEIRMIALRRILETKPDQVVIDQIVRKMEVERDQQLRAYTYRTLKTISEFPEIHEHTVRCVRKALKTVDHEFYERLYNRVFRWTVRNIEKRYGVSMTMHNLFTKDSVLPKELITTLDTILGGEWYKHFLELGITQQNVDEILNKLLHKVEDMDMEKLVVRGERSTTSFAPTEIFKRIYDKLHFVRRHHDKEEPHMMLYIRYKDMDYAFLPIDVDTIPKFYKEMIRDGKLELDEIERLLATGTHFSKTGAFFFYEYVRKIPTTLGMPLVLTSKMPTVGTIHGQIKIEMEPKESRTFDGLRLHLILKPKVATTHVVMATIMHPVVETGFKMLHSVMFEHPIETETEVTWRHQLRLKTVFRPVERKTNVLHLQTRPVIFVRHMKKVTHAYLEPREVTLRLREHLYPVMTFENTFLERFGHKIIVTGTMHRPIVRRMESMLHPILFGYNTVDVLIEPTEDFAKEIVLNMEMEAFVPERLEGPKFEKLFRHNDEFFEEEEMEPRHREERRNELTTYLRDYHIEKAYRHRLFCKLETFGQREKHEAEMELKAVCDHKYRYCRTNFFLRRTPFLERETRHWELRIEAQTVYPEMPKTIEELKKMFNREFHGLVDVTWGTERRNTLFIRMQSEPTPEQKMWMENFERKENMLTEMEKLRIASDRNLHKVMVKYELIPETEHFLHNLFMFLETWNMWNTEYKMVPHEHKMLRLQLEIEPLYRRTFDLLVETPEKRIVMKNLMLPFVLPTLNIHDMRMLENVGVKDVIRHVVKHNRPECIVKSWEVKTFDKLRLKTPLSTCYTILAKDCHSEEPRFVVMMKKMVKDREEKALKIVTPRDVYVLEMINDELVIKVNGKVINHEELMKYRIEKMEENLYKIDIEDVVVLFDGYECNIKLAHMYKNMQCGICGHYDGEKWNDLRRADNEETEMVEDFHRSYIAKDEKCDIDEVELKKEHNHRLEKDLRERNYRLREEDELWDEYRVDRRRHEDRKEMKEKKERFEEERYMTNYEEEVERKPVLRTRVIERERHVCFSVEPVYECPKNTIVMRNKEEKKEVEFVCLRENSNTRRLLRQAREEVIPRDLLEGERWMTTIRVPTMCTVY</sequence>
<dbReference type="EMBL" id="CATQJL010000305">
    <property type="protein sequence ID" value="CAJ0600914.1"/>
    <property type="molecule type" value="Genomic_DNA"/>
</dbReference>
<dbReference type="FunFam" id="1.25.10.20:FF:000003">
    <property type="entry name" value="Vitellogenin C"/>
    <property type="match status" value="1"/>
</dbReference>
<dbReference type="GO" id="GO:0005576">
    <property type="term" value="C:extracellular region"/>
    <property type="evidence" value="ECO:0007669"/>
    <property type="project" value="UniProtKB-SubCell"/>
</dbReference>
<accession>A0AA36GZE6</accession>
<keyword evidence="6" id="KW-0325">Glycoprotein</keyword>
<keyword evidence="2" id="KW-0964">Secreted</keyword>
<evidence type="ECO:0000313" key="12">
    <source>
        <dbReference type="Proteomes" id="UP001176961"/>
    </source>
</evidence>
<feature type="domain" description="Vitellogenin" evidence="9">
    <location>
        <begin position="31"/>
        <end position="698"/>
    </location>
</feature>
<dbReference type="InterPro" id="IPR011030">
    <property type="entry name" value="Lipovitellin_superhlx_dom"/>
</dbReference>
<proteinExistence type="predicted"/>
<dbReference type="Proteomes" id="UP001176961">
    <property type="component" value="Unassembled WGS sequence"/>
</dbReference>
<feature type="signal peptide" evidence="8">
    <location>
        <begin position="1"/>
        <end position="15"/>
    </location>
</feature>
<feature type="domain" description="VWFD" evidence="10">
    <location>
        <begin position="1353"/>
        <end position="1522"/>
    </location>
</feature>
<reference evidence="11" key="1">
    <citation type="submission" date="2023-07" db="EMBL/GenBank/DDBJ databases">
        <authorList>
            <consortium name="CYATHOMIX"/>
        </authorList>
    </citation>
    <scope>NUCLEOTIDE SEQUENCE</scope>
    <source>
        <strain evidence="11">N/A</strain>
    </source>
</reference>
<keyword evidence="3 8" id="KW-0732">Signal</keyword>
<comment type="subcellular location">
    <subcellularLocation>
        <location evidence="1">Secreted</location>
    </subcellularLocation>
</comment>
<dbReference type="PROSITE" id="PS51233">
    <property type="entry name" value="VWFD"/>
    <property type="match status" value="1"/>
</dbReference>
<dbReference type="GO" id="GO:0045735">
    <property type="term" value="F:nutrient reservoir activity"/>
    <property type="evidence" value="ECO:0007669"/>
    <property type="project" value="UniProtKB-KW"/>
</dbReference>
<dbReference type="PANTHER" id="PTHR23345">
    <property type="entry name" value="VITELLOGENIN-RELATED"/>
    <property type="match status" value="1"/>
</dbReference>
<evidence type="ECO:0000256" key="3">
    <source>
        <dbReference type="ARBA" id="ARBA00022729"/>
    </source>
</evidence>
<dbReference type="SUPFAM" id="SSF56968">
    <property type="entry name" value="Lipovitellin-phosvitin complex, beta-sheet shell regions"/>
    <property type="match status" value="2"/>
</dbReference>
<evidence type="ECO:0000259" key="9">
    <source>
        <dbReference type="PROSITE" id="PS51211"/>
    </source>
</evidence>
<dbReference type="InterPro" id="IPR015819">
    <property type="entry name" value="Lipid_transp_b-sht_shell"/>
</dbReference>
<dbReference type="SUPFAM" id="SSF48431">
    <property type="entry name" value="Lipovitellin-phosvitin complex, superhelical domain"/>
    <property type="match status" value="1"/>
</dbReference>
<dbReference type="PANTHER" id="PTHR23345:SF15">
    <property type="entry name" value="VITELLOGENIN 1-RELATED"/>
    <property type="match status" value="1"/>
</dbReference>
<dbReference type="InterPro" id="IPR015255">
    <property type="entry name" value="Vitellinogen_open_b-sht"/>
</dbReference>
<dbReference type="InterPro" id="IPR015816">
    <property type="entry name" value="Vitellinogen_b-sht_N"/>
</dbReference>
<evidence type="ECO:0008006" key="13">
    <source>
        <dbReference type="Google" id="ProtNLM"/>
    </source>
</evidence>
<feature type="chain" id="PRO_5041247851" description="von Willebrand factor type D domain protein" evidence="8">
    <location>
        <begin position="16"/>
        <end position="1679"/>
    </location>
</feature>
<comment type="caution">
    <text evidence="7">Lacks conserved residue(s) required for the propagation of feature annotation.</text>
</comment>
<dbReference type="Pfam" id="PF00094">
    <property type="entry name" value="VWD"/>
    <property type="match status" value="1"/>
</dbReference>
<comment type="caution">
    <text evidence="11">The sequence shown here is derived from an EMBL/GenBank/DDBJ whole genome shotgun (WGS) entry which is preliminary data.</text>
</comment>
<evidence type="ECO:0000256" key="5">
    <source>
        <dbReference type="ARBA" id="ARBA00023157"/>
    </source>
</evidence>
<name>A0AA36GZE6_CYLNA</name>
<evidence type="ECO:0000259" key="10">
    <source>
        <dbReference type="PROSITE" id="PS51233"/>
    </source>
</evidence>
<dbReference type="SMART" id="SM00216">
    <property type="entry name" value="VWD"/>
    <property type="match status" value="1"/>
</dbReference>
<evidence type="ECO:0000256" key="2">
    <source>
        <dbReference type="ARBA" id="ARBA00022525"/>
    </source>
</evidence>
<dbReference type="Gene3D" id="1.25.10.20">
    <property type="entry name" value="Vitellinogen, superhelical"/>
    <property type="match status" value="1"/>
</dbReference>
<dbReference type="Pfam" id="PF09172">
    <property type="entry name" value="Vit_open_b-sht"/>
    <property type="match status" value="1"/>
</dbReference>
<keyword evidence="4" id="KW-0758">Storage protein</keyword>
<dbReference type="SMART" id="SM00638">
    <property type="entry name" value="LPD_N"/>
    <property type="match status" value="1"/>
</dbReference>
<dbReference type="Pfam" id="PF01347">
    <property type="entry name" value="Vitellogenin_N"/>
    <property type="match status" value="1"/>
</dbReference>
<dbReference type="GO" id="GO:0005319">
    <property type="term" value="F:lipid transporter activity"/>
    <property type="evidence" value="ECO:0007669"/>
    <property type="project" value="InterPro"/>
</dbReference>
<keyword evidence="5" id="KW-1015">Disulfide bond</keyword>
<organism evidence="11 12">
    <name type="scientific">Cylicocyclus nassatus</name>
    <name type="common">Nematode worm</name>
    <dbReference type="NCBI Taxonomy" id="53992"/>
    <lineage>
        <taxon>Eukaryota</taxon>
        <taxon>Metazoa</taxon>
        <taxon>Ecdysozoa</taxon>
        <taxon>Nematoda</taxon>
        <taxon>Chromadorea</taxon>
        <taxon>Rhabditida</taxon>
        <taxon>Rhabditina</taxon>
        <taxon>Rhabditomorpha</taxon>
        <taxon>Strongyloidea</taxon>
        <taxon>Strongylidae</taxon>
        <taxon>Cylicocyclus</taxon>
    </lineage>
</organism>
<dbReference type="Gene3D" id="2.20.80.10">
    <property type="entry name" value="Lipovitellin-phosvitin complex, chain A, domain 4"/>
    <property type="match status" value="1"/>
</dbReference>
<gene>
    <name evidence="11" type="ORF">CYNAS_LOCUS12897</name>
</gene>
<evidence type="ECO:0000256" key="4">
    <source>
        <dbReference type="ARBA" id="ARBA00022761"/>
    </source>
</evidence>
<dbReference type="PROSITE" id="PS51211">
    <property type="entry name" value="VITELLOGENIN"/>
    <property type="match status" value="1"/>
</dbReference>
<dbReference type="Gene3D" id="2.30.230.10">
    <property type="entry name" value="Lipovitellin, beta-sheet shell regions, chain A"/>
    <property type="match status" value="1"/>
</dbReference>
<evidence type="ECO:0000256" key="6">
    <source>
        <dbReference type="ARBA" id="ARBA00023180"/>
    </source>
</evidence>
<evidence type="ECO:0000256" key="7">
    <source>
        <dbReference type="PROSITE-ProRule" id="PRU00557"/>
    </source>
</evidence>
<evidence type="ECO:0000256" key="8">
    <source>
        <dbReference type="SAM" id="SignalP"/>
    </source>
</evidence>
<evidence type="ECO:0000256" key="1">
    <source>
        <dbReference type="ARBA" id="ARBA00004613"/>
    </source>
</evidence>
<dbReference type="SMART" id="SM01169">
    <property type="entry name" value="DUF1943"/>
    <property type="match status" value="1"/>
</dbReference>
<keyword evidence="12" id="KW-1185">Reference proteome</keyword>
<dbReference type="InterPro" id="IPR001747">
    <property type="entry name" value="Vitellogenin_N"/>
</dbReference>
<dbReference type="InterPro" id="IPR001846">
    <property type="entry name" value="VWF_type-D"/>
</dbReference>